<dbReference type="Gene3D" id="3.90.640.10">
    <property type="entry name" value="Actin, Chain A, domain 4"/>
    <property type="match status" value="1"/>
</dbReference>
<evidence type="ECO:0000313" key="3">
    <source>
        <dbReference type="Proteomes" id="UP000652761"/>
    </source>
</evidence>
<gene>
    <name evidence="2" type="ORF">Taro_012287</name>
</gene>
<proteinExistence type="inferred from homology"/>
<dbReference type="Pfam" id="PF00022">
    <property type="entry name" value="Actin"/>
    <property type="match status" value="1"/>
</dbReference>
<dbReference type="AlphaFoldDB" id="A0A843UF80"/>
<evidence type="ECO:0008006" key="4">
    <source>
        <dbReference type="Google" id="ProtNLM"/>
    </source>
</evidence>
<comment type="caution">
    <text evidence="2">The sequence shown here is derived from an EMBL/GenBank/DDBJ whole genome shotgun (WGS) entry which is preliminary data.</text>
</comment>
<dbReference type="InterPro" id="IPR004000">
    <property type="entry name" value="Actin"/>
</dbReference>
<dbReference type="Gene3D" id="3.30.420.40">
    <property type="match status" value="1"/>
</dbReference>
<dbReference type="Proteomes" id="UP000652761">
    <property type="component" value="Unassembled WGS sequence"/>
</dbReference>
<evidence type="ECO:0000256" key="1">
    <source>
        <dbReference type="RuleBase" id="RU000487"/>
    </source>
</evidence>
<dbReference type="OrthoDB" id="7340501at2759"/>
<evidence type="ECO:0000313" key="2">
    <source>
        <dbReference type="EMBL" id="MQL79853.1"/>
    </source>
</evidence>
<dbReference type="SUPFAM" id="SSF53067">
    <property type="entry name" value="Actin-like ATPase domain"/>
    <property type="match status" value="1"/>
</dbReference>
<reference evidence="2" key="1">
    <citation type="submission" date="2017-07" db="EMBL/GenBank/DDBJ databases">
        <title>Taro Niue Genome Assembly and Annotation.</title>
        <authorList>
            <person name="Atibalentja N."/>
            <person name="Keating K."/>
            <person name="Fields C.J."/>
        </authorList>
    </citation>
    <scope>NUCLEOTIDE SEQUENCE</scope>
    <source>
        <strain evidence="2">Niue_2</strain>
        <tissue evidence="2">Leaf</tissue>
    </source>
</reference>
<dbReference type="InterPro" id="IPR043129">
    <property type="entry name" value="ATPase_NBD"/>
</dbReference>
<name>A0A843UF80_COLES</name>
<dbReference type="SMART" id="SM00268">
    <property type="entry name" value="ACTIN"/>
    <property type="match status" value="1"/>
</dbReference>
<accession>A0A843UF80</accession>
<dbReference type="PANTHER" id="PTHR11937">
    <property type="entry name" value="ACTIN"/>
    <property type="match status" value="1"/>
</dbReference>
<keyword evidence="3" id="KW-1185">Reference proteome</keyword>
<organism evidence="2 3">
    <name type="scientific">Colocasia esculenta</name>
    <name type="common">Wild taro</name>
    <name type="synonym">Arum esculentum</name>
    <dbReference type="NCBI Taxonomy" id="4460"/>
    <lineage>
        <taxon>Eukaryota</taxon>
        <taxon>Viridiplantae</taxon>
        <taxon>Streptophyta</taxon>
        <taxon>Embryophyta</taxon>
        <taxon>Tracheophyta</taxon>
        <taxon>Spermatophyta</taxon>
        <taxon>Magnoliopsida</taxon>
        <taxon>Liliopsida</taxon>
        <taxon>Araceae</taxon>
        <taxon>Aroideae</taxon>
        <taxon>Colocasieae</taxon>
        <taxon>Colocasia</taxon>
    </lineage>
</organism>
<dbReference type="EMBL" id="NMUH01000478">
    <property type="protein sequence ID" value="MQL79853.1"/>
    <property type="molecule type" value="Genomic_DNA"/>
</dbReference>
<comment type="similarity">
    <text evidence="1">Belongs to the actin family.</text>
</comment>
<sequence length="324" mass="34576">MAAGGAAGVVAAANHHVVIHRAAAVCPPKLPSCCFCRASSHRPRPSSSSTTTSSFLGGQKQLVHFLEQCRRGGRGCVGKRSSWSEIIFPRAMGSSASSPQTPDSGFQVLCGKVMREVGVEVVGLGALKLTGFLREQMQQRSLNFESLYTVRTLKEKLCYVAADYDVELRKDTQASCEVAGEGLFTLSKERFQTGEILFQPQIGGVCAMSLHRAVALCMDHCADAEIAGDDGWYKTVVLTGGTSCLPGLPERLEKELFSLLPSSISEGIKVIPPPYGVDSAWFGAKILSNVLGASHTICSKYYPTCMAPSFGTWEAQASGSNLIG</sequence>
<protein>
    <recommendedName>
        <fullName evidence="4">Actin-related protein 8</fullName>
    </recommendedName>
</protein>